<comment type="similarity">
    <text evidence="4">Belongs to the UPP synthase family.</text>
</comment>
<feature type="binding site" evidence="4">
    <location>
        <position position="71"/>
    </location>
    <ligand>
        <name>Mg(2+)</name>
        <dbReference type="ChEBI" id="CHEBI:18420"/>
    </ligand>
</feature>
<comment type="function">
    <text evidence="4">Catalyzes the sequential condensation of isopentenyl diphosphate (IPP) with geranylgeranyl diphosphate (GGPP) to yield (2Z,6Z,10Z,14Z,18Z,22Z,26Z,30E,34E,38E)-undecaprenyl diphosphate (tritrans,heptacis-UPP). It is probably the precursor of glycosyl carrier lipids.</text>
</comment>
<sequence>MGRIRKSLGRRIDYLAKWLLRFRLVSIPARAVANSSYAWSFISRTDRIRANRLRDRLKEGELPQHISIIMDGNRRFAWNSNIERDLGHRRGKEKLKEVMDWILDLEIPYLTVYALSTENINERSPGELDSLYDLYVAGLNEIADDPQIHERGVRVQAMGRLEMLPERVREAISNAQSRTESYTDFLFTVCLAYGGREEIVDAVREVAADHAKGDLPLESIDTMQISSRMYTSDLPDPDLVIRTSGEERISNFLLWQIAYSELHFTDVFWPSFSKVDLYEAIESYQSRRRRYGG</sequence>
<feature type="binding site" evidence="4">
    <location>
        <position position="242"/>
    </location>
    <ligand>
        <name>substrate</name>
    </ligand>
</feature>
<proteinExistence type="inferred from homology"/>
<dbReference type="Pfam" id="PF01255">
    <property type="entry name" value="Prenyltransf"/>
    <property type="match status" value="1"/>
</dbReference>
<feature type="binding site" evidence="4">
    <location>
        <begin position="248"/>
        <end position="250"/>
    </location>
    <ligand>
        <name>substrate</name>
    </ligand>
</feature>
<dbReference type="EMBL" id="PSPG01000001">
    <property type="protein sequence ID" value="PXF22500.1"/>
    <property type="molecule type" value="Genomic_DNA"/>
</dbReference>
<feature type="binding site" evidence="4">
    <location>
        <position position="123"/>
    </location>
    <ligand>
        <name>substrate</name>
    </ligand>
</feature>
<dbReference type="InterPro" id="IPR018520">
    <property type="entry name" value="UPP_synth-like_CS"/>
</dbReference>
<dbReference type="InterPro" id="IPR001441">
    <property type="entry name" value="UPP_synth-like"/>
</dbReference>
<feature type="binding site" evidence="4">
    <location>
        <position position="88"/>
    </location>
    <ligand>
        <name>substrate</name>
    </ligand>
</feature>
<keyword evidence="1 4" id="KW-0808">Transferase</keyword>
<feature type="binding site" evidence="4">
    <location>
        <begin position="72"/>
        <end position="75"/>
    </location>
    <ligand>
        <name>substrate</name>
    </ligand>
</feature>
<dbReference type="HAMAP" id="MF_01139">
    <property type="entry name" value="ISPT"/>
    <property type="match status" value="1"/>
</dbReference>
<evidence type="ECO:0000256" key="2">
    <source>
        <dbReference type="ARBA" id="ARBA00022723"/>
    </source>
</evidence>
<dbReference type="PROSITE" id="PS01066">
    <property type="entry name" value="UPP_SYNTHASE"/>
    <property type="match status" value="1"/>
</dbReference>
<dbReference type="CDD" id="cd00475">
    <property type="entry name" value="Cis_IPPS"/>
    <property type="match status" value="1"/>
</dbReference>
<dbReference type="GO" id="GO:0000287">
    <property type="term" value="F:magnesium ion binding"/>
    <property type="evidence" value="ECO:0007669"/>
    <property type="project" value="UniProtKB-UniRule"/>
</dbReference>
<dbReference type="FunFam" id="3.40.1180.10:FF:000003">
    <property type="entry name" value="Isoprenyl transferase 2"/>
    <property type="match status" value="1"/>
</dbReference>
<feature type="binding site" evidence="4">
    <location>
        <position position="261"/>
    </location>
    <ligand>
        <name>Mg(2+)</name>
        <dbReference type="ChEBI" id="CHEBI:18420"/>
    </ligand>
</feature>
<dbReference type="PANTHER" id="PTHR10291">
    <property type="entry name" value="DEHYDRODOLICHYL DIPHOSPHATE SYNTHASE FAMILY MEMBER"/>
    <property type="match status" value="1"/>
</dbReference>
<feature type="binding site" evidence="4">
    <location>
        <begin position="116"/>
        <end position="118"/>
    </location>
    <ligand>
        <name>substrate</name>
    </ligand>
</feature>
<evidence type="ECO:0000313" key="6">
    <source>
        <dbReference type="Proteomes" id="UP000248161"/>
    </source>
</evidence>
<keyword evidence="3 4" id="KW-0460">Magnesium</keyword>
<comment type="subunit">
    <text evidence="4">Homodimer.</text>
</comment>
<evidence type="ECO:0000256" key="3">
    <source>
        <dbReference type="ARBA" id="ARBA00022842"/>
    </source>
</evidence>
<comment type="caution">
    <text evidence="4">Lacks conserved residue(s) required for the propagation of feature annotation.</text>
</comment>
<dbReference type="GO" id="GO:0016094">
    <property type="term" value="P:polyprenol biosynthetic process"/>
    <property type="evidence" value="ECO:0007669"/>
    <property type="project" value="TreeGrafter"/>
</dbReference>
<accession>A0A2V3HTU0</accession>
<dbReference type="InterPro" id="IPR036424">
    <property type="entry name" value="UPP_synth-like_sf"/>
</dbReference>
<dbReference type="AlphaFoldDB" id="A0A2V3HTU0"/>
<evidence type="ECO:0000313" key="5">
    <source>
        <dbReference type="EMBL" id="PXF22500.1"/>
    </source>
</evidence>
<comment type="cofactor">
    <cofactor evidence="4">
        <name>Mg(2+)</name>
        <dbReference type="ChEBI" id="CHEBI:18420"/>
    </cofactor>
    <text evidence="4">Binds 2 magnesium ions per subunit.</text>
</comment>
<feature type="active site" evidence="4">
    <location>
        <position position="71"/>
    </location>
</feature>
<comment type="caution">
    <text evidence="5">The sequence shown here is derived from an EMBL/GenBank/DDBJ whole genome shotgun (WGS) entry which is preliminary data.</text>
</comment>
<feature type="binding site" evidence="4">
    <location>
        <position position="84"/>
    </location>
    <ligand>
        <name>substrate</name>
    </ligand>
</feature>
<feature type="active site" description="Proton acceptor" evidence="4">
    <location>
        <position position="119"/>
    </location>
</feature>
<organism evidence="5 6">
    <name type="scientific">Candidatus Thalassarchaeum betae</name>
    <dbReference type="NCBI Taxonomy" id="2599289"/>
    <lineage>
        <taxon>Archaea</taxon>
        <taxon>Methanobacteriati</taxon>
        <taxon>Thermoplasmatota</taxon>
        <taxon>Candidatus Poseidoniia</taxon>
        <taxon>Candidatus Poseidoniales</taxon>
        <taxon>Candidatus Thalassarchaeaceae</taxon>
        <taxon>Candidatus Thalassarchaeum</taxon>
    </lineage>
</organism>
<dbReference type="GO" id="GO:0045547">
    <property type="term" value="F:ditrans,polycis-polyprenyl diphosphate synthase [(2E,6E)-farnesyl diphosphate specific] activity"/>
    <property type="evidence" value="ECO:0007669"/>
    <property type="project" value="TreeGrafter"/>
</dbReference>
<dbReference type="Gene3D" id="3.40.1180.10">
    <property type="entry name" value="Decaprenyl diphosphate synthase-like"/>
    <property type="match status" value="1"/>
</dbReference>
<protein>
    <recommendedName>
        <fullName evidence="4">Tritrans,polycis-undecaprenyl-diphosphate synthase (geranylgeranyl-diphosphate specific)</fullName>
        <ecNumber evidence="4">2.5.1.89</ecNumber>
    </recommendedName>
    <alternativeName>
        <fullName evidence="4">Undecaprenyl diphosphate synthase</fullName>
        <shortName evidence="4">UDS</shortName>
    </alternativeName>
    <alternativeName>
        <fullName evidence="4">Undecaprenyl pyrophosphate synthase</fullName>
        <shortName evidence="4">UPP synthase</shortName>
    </alternativeName>
</protein>
<keyword evidence="2 4" id="KW-0479">Metal-binding</keyword>
<feature type="binding site" evidence="4">
    <location>
        <position position="76"/>
    </location>
    <ligand>
        <name>substrate</name>
    </ligand>
</feature>
<evidence type="ECO:0000256" key="4">
    <source>
        <dbReference type="HAMAP-Rule" id="MF_01139"/>
    </source>
</evidence>
<comment type="catalytic activity">
    <reaction evidence="4">
        <text>geranylgeranyl diphosphate + 7 isopentenyl diphosphate = tri-trans,hepta-cis-undecaprenyl diphosphate + 7 diphosphate</text>
        <dbReference type="Rhea" id="RHEA:27622"/>
        <dbReference type="ChEBI" id="CHEBI:33019"/>
        <dbReference type="ChEBI" id="CHEBI:57533"/>
        <dbReference type="ChEBI" id="CHEBI:60388"/>
        <dbReference type="ChEBI" id="CHEBI:128769"/>
        <dbReference type="EC" id="2.5.1.89"/>
    </reaction>
</comment>
<name>A0A2V3HTU0_9ARCH</name>
<dbReference type="Proteomes" id="UP000248161">
    <property type="component" value="Unassembled WGS sequence"/>
</dbReference>
<dbReference type="PANTHER" id="PTHR10291:SF43">
    <property type="entry name" value="DEHYDRODOLICHYL DIPHOSPHATE SYNTHASE COMPLEX SUBUNIT DHDDS"/>
    <property type="match status" value="1"/>
</dbReference>
<dbReference type="EC" id="2.5.1.89" evidence="4"/>
<dbReference type="NCBIfam" id="TIGR00055">
    <property type="entry name" value="uppS"/>
    <property type="match status" value="1"/>
</dbReference>
<gene>
    <name evidence="4 5" type="primary">uppS</name>
    <name evidence="5" type="ORF">CXX69_00780</name>
</gene>
<reference evidence="5 6" key="1">
    <citation type="journal article" date="2015" name="Nat. Commun.">
        <title>Genomic and transcriptomic evidence for scavenging of diverse organic compounds by widespread deep-sea archaea.</title>
        <authorList>
            <person name="Li M."/>
            <person name="Baker B.J."/>
            <person name="Anantharaman K."/>
            <person name="Jain S."/>
            <person name="Breier J.A."/>
            <person name="Dick G.J."/>
        </authorList>
    </citation>
    <scope>NUCLEOTIDE SEQUENCE [LARGE SCALE GENOMIC DNA]</scope>
    <source>
        <strain evidence="5">Cayman_51_deep</strain>
    </source>
</reference>
<evidence type="ECO:0000256" key="1">
    <source>
        <dbReference type="ARBA" id="ARBA00022679"/>
    </source>
</evidence>
<dbReference type="SUPFAM" id="SSF64005">
    <property type="entry name" value="Undecaprenyl diphosphate synthase"/>
    <property type="match status" value="1"/>
</dbReference>